<evidence type="ECO:0000259" key="3">
    <source>
        <dbReference type="PROSITE" id="PS51724"/>
    </source>
</evidence>
<dbReference type="GO" id="GO:0009253">
    <property type="term" value="P:peptidoglycan catabolic process"/>
    <property type="evidence" value="ECO:0007669"/>
    <property type="project" value="InterPro"/>
</dbReference>
<dbReference type="Gene3D" id="3.30.70.1070">
    <property type="entry name" value="Sporulation related repeat"/>
    <property type="match status" value="1"/>
</dbReference>
<dbReference type="InterPro" id="IPR036680">
    <property type="entry name" value="SPOR-like_sf"/>
</dbReference>
<dbReference type="SMART" id="SM00646">
    <property type="entry name" value="Ami_3"/>
    <property type="match status" value="1"/>
</dbReference>
<evidence type="ECO:0000256" key="2">
    <source>
        <dbReference type="SAM" id="MobiDB-lite"/>
    </source>
</evidence>
<dbReference type="Pfam" id="PF05036">
    <property type="entry name" value="SPOR"/>
    <property type="match status" value="1"/>
</dbReference>
<dbReference type="GO" id="GO:0042834">
    <property type="term" value="F:peptidoglycan binding"/>
    <property type="evidence" value="ECO:0007669"/>
    <property type="project" value="InterPro"/>
</dbReference>
<dbReference type="SUPFAM" id="SSF110997">
    <property type="entry name" value="Sporulation related repeat"/>
    <property type="match status" value="1"/>
</dbReference>
<organism evidence="4 5">
    <name type="scientific">Xylanibacillus composti</name>
    <dbReference type="NCBI Taxonomy" id="1572762"/>
    <lineage>
        <taxon>Bacteria</taxon>
        <taxon>Bacillati</taxon>
        <taxon>Bacillota</taxon>
        <taxon>Bacilli</taxon>
        <taxon>Bacillales</taxon>
        <taxon>Paenibacillaceae</taxon>
        <taxon>Xylanibacillus</taxon>
    </lineage>
</organism>
<feature type="region of interest" description="Disordered" evidence="2">
    <location>
        <begin position="1"/>
        <end position="33"/>
    </location>
</feature>
<accession>A0A8J4M4A0</accession>
<name>A0A8J4M4A0_9BACL</name>
<dbReference type="PANTHER" id="PTHR30404:SF0">
    <property type="entry name" value="N-ACETYLMURAMOYL-L-ALANINE AMIDASE AMIC"/>
    <property type="match status" value="1"/>
</dbReference>
<dbReference type="AlphaFoldDB" id="A0A8J4M4A0"/>
<dbReference type="SUPFAM" id="SSF53187">
    <property type="entry name" value="Zn-dependent exopeptidases"/>
    <property type="match status" value="1"/>
</dbReference>
<dbReference type="Pfam" id="PF01520">
    <property type="entry name" value="Amidase_3"/>
    <property type="match status" value="1"/>
</dbReference>
<dbReference type="GO" id="GO:0030288">
    <property type="term" value="C:outer membrane-bounded periplasmic space"/>
    <property type="evidence" value="ECO:0007669"/>
    <property type="project" value="TreeGrafter"/>
</dbReference>
<evidence type="ECO:0000313" key="4">
    <source>
        <dbReference type="EMBL" id="GIQ70895.1"/>
    </source>
</evidence>
<keyword evidence="1" id="KW-0378">Hydrolase</keyword>
<feature type="domain" description="SPOR" evidence="3">
    <location>
        <begin position="209"/>
        <end position="250"/>
    </location>
</feature>
<dbReference type="Proteomes" id="UP000677918">
    <property type="component" value="Unassembled WGS sequence"/>
</dbReference>
<dbReference type="CDD" id="cd02696">
    <property type="entry name" value="MurNAc-LAA"/>
    <property type="match status" value="1"/>
</dbReference>
<dbReference type="PROSITE" id="PS51724">
    <property type="entry name" value="SPOR"/>
    <property type="match status" value="1"/>
</dbReference>
<evidence type="ECO:0000313" key="5">
    <source>
        <dbReference type="Proteomes" id="UP000677918"/>
    </source>
</evidence>
<evidence type="ECO:0000256" key="1">
    <source>
        <dbReference type="ARBA" id="ARBA00022801"/>
    </source>
</evidence>
<dbReference type="InterPro" id="IPR002508">
    <property type="entry name" value="MurNAc-LAA_cat"/>
</dbReference>
<dbReference type="Gene3D" id="3.40.630.40">
    <property type="entry name" value="Zn-dependent exopeptidases"/>
    <property type="match status" value="1"/>
</dbReference>
<reference evidence="4" key="1">
    <citation type="submission" date="2021-04" db="EMBL/GenBank/DDBJ databases">
        <title>Draft genome sequence of Xylanibacillus composti strain K13.</title>
        <authorList>
            <person name="Uke A."/>
            <person name="Chhe C."/>
            <person name="Baramee S."/>
            <person name="Kosugi A."/>
        </authorList>
    </citation>
    <scope>NUCLEOTIDE SEQUENCE</scope>
    <source>
        <strain evidence="4">K13</strain>
    </source>
</reference>
<proteinExistence type="predicted"/>
<sequence>MAVANNQQGRRLKIAIDAGHGPDTPGKRTPDGAMREFQFNQAVARYLREALAKYEAVETKFTHADDGSRDVPLKERTDAANAWGADAFVSIHANAFGDGSWNAVMGIETYVYTTRPKDSVELATAVHQSLIRQTGRPDRGVKAANFHVLRETAMTAILVECEFMTCKESAALLQQDSYRRLCAKAIADGLASRYSLQPRQPQQPSSSQASTAPLYRVQVGAFRYKTNAERLAQQLREQGYDAYLKEESHV</sequence>
<protein>
    <submittedName>
        <fullName evidence="4">Sporulation-specific N-acetylmuramoyl-L-alanine amidase</fullName>
    </submittedName>
</protein>
<dbReference type="InterPro" id="IPR007730">
    <property type="entry name" value="SPOR-like_dom"/>
</dbReference>
<dbReference type="EMBL" id="BOVK01000062">
    <property type="protein sequence ID" value="GIQ70895.1"/>
    <property type="molecule type" value="Genomic_DNA"/>
</dbReference>
<keyword evidence="5" id="KW-1185">Reference proteome</keyword>
<dbReference type="RefSeq" id="WP_244865257.1">
    <property type="nucleotide sequence ID" value="NZ_BOVK01000062.1"/>
</dbReference>
<dbReference type="GO" id="GO:0008745">
    <property type="term" value="F:N-acetylmuramoyl-L-alanine amidase activity"/>
    <property type="evidence" value="ECO:0007669"/>
    <property type="project" value="InterPro"/>
</dbReference>
<gene>
    <name evidence="4" type="primary">cwlC</name>
    <name evidence="4" type="ORF">XYCOK13_37190</name>
</gene>
<dbReference type="PANTHER" id="PTHR30404">
    <property type="entry name" value="N-ACETYLMURAMOYL-L-ALANINE AMIDASE"/>
    <property type="match status" value="1"/>
</dbReference>
<comment type="caution">
    <text evidence="4">The sequence shown here is derived from an EMBL/GenBank/DDBJ whole genome shotgun (WGS) entry which is preliminary data.</text>
</comment>
<dbReference type="InterPro" id="IPR050695">
    <property type="entry name" value="N-acetylmuramoyl_amidase_3"/>
</dbReference>